<gene>
    <name evidence="2" type="ORF">PV04_10734</name>
</gene>
<evidence type="ECO:0000313" key="2">
    <source>
        <dbReference type="EMBL" id="KIW62572.1"/>
    </source>
</evidence>
<dbReference type="InterPro" id="IPR002575">
    <property type="entry name" value="Aminoglycoside_PTrfase"/>
</dbReference>
<dbReference type="InterPro" id="IPR011009">
    <property type="entry name" value="Kinase-like_dom_sf"/>
</dbReference>
<keyword evidence="3" id="KW-1185">Reference proteome</keyword>
<dbReference type="EMBL" id="KN846963">
    <property type="protein sequence ID" value="KIW62572.1"/>
    <property type="molecule type" value="Genomic_DNA"/>
</dbReference>
<dbReference type="Pfam" id="PF01636">
    <property type="entry name" value="APH"/>
    <property type="match status" value="1"/>
</dbReference>
<dbReference type="InterPro" id="IPR051678">
    <property type="entry name" value="AGP_Transferase"/>
</dbReference>
<organism evidence="2 3">
    <name type="scientific">Phialophora macrospora</name>
    <dbReference type="NCBI Taxonomy" id="1851006"/>
    <lineage>
        <taxon>Eukaryota</taxon>
        <taxon>Fungi</taxon>
        <taxon>Dikarya</taxon>
        <taxon>Ascomycota</taxon>
        <taxon>Pezizomycotina</taxon>
        <taxon>Eurotiomycetes</taxon>
        <taxon>Chaetothyriomycetidae</taxon>
        <taxon>Chaetothyriales</taxon>
        <taxon>Herpotrichiellaceae</taxon>
        <taxon>Phialophora</taxon>
    </lineage>
</organism>
<dbReference type="STRING" id="5601.A0A0D2DJP5"/>
<dbReference type="HOGENOM" id="CLU_021768_6_0_1"/>
<dbReference type="PANTHER" id="PTHR21310">
    <property type="entry name" value="AMINOGLYCOSIDE PHOSPHOTRANSFERASE-RELATED-RELATED"/>
    <property type="match status" value="1"/>
</dbReference>
<dbReference type="AlphaFoldDB" id="A0A0D2DJP5"/>
<evidence type="ECO:0000313" key="3">
    <source>
        <dbReference type="Proteomes" id="UP000054266"/>
    </source>
</evidence>
<evidence type="ECO:0000259" key="1">
    <source>
        <dbReference type="Pfam" id="PF01636"/>
    </source>
</evidence>
<sequence length="416" mass="47721">MISGNTNNVAPDDMDYTDPAKKYEHLKLKYIDQKGAAGWGLTDPPRELCWNCGWNTMNEGHTSYGSRVRIIHSARNQGAWTIGTRWILRDQPNDRFLGNNYMTLKFLHKQPHLDIPIPKEVRSLSRAADPIYFTLESRVMGTALAHIWHTLSPEEKASYSRQMVDILRKLRQFTAPRPQKVDGSQLYDFVIATCFTYGVGNCFKIPYNVDEWVDGIGVDLRVGIARCYGTTDRDFIEEKIQKIKREFPTCGPFVLTHADLNLTNILVQDGKIQAIIDWERSGYYPWWMEWLSVTRLTDDDADELFSPVWKELMPEVDEKDWEIIGASLCYIQDLFDFCQHTHPGEGAAWHRPPFCECTHDAIGTFMMPHWGGQLSCEISAAHPEGIEALRATYNRPDPWACEAPAKGEDEPQEETK</sequence>
<dbReference type="Gene3D" id="3.90.1200.10">
    <property type="match status" value="1"/>
</dbReference>
<feature type="domain" description="Aminoglycoside phosphotransferase" evidence="1">
    <location>
        <begin position="80"/>
        <end position="301"/>
    </location>
</feature>
<accession>A0A0D2DJP5</accession>
<proteinExistence type="predicted"/>
<protein>
    <recommendedName>
        <fullName evidence="1">Aminoglycoside phosphotransferase domain-containing protein</fullName>
    </recommendedName>
</protein>
<dbReference type="Proteomes" id="UP000054266">
    <property type="component" value="Unassembled WGS sequence"/>
</dbReference>
<name>A0A0D2DJP5_9EURO</name>
<dbReference type="PANTHER" id="PTHR21310:SF55">
    <property type="entry name" value="AMINOGLYCOSIDE PHOSPHOTRANSFERASE DOMAIN-CONTAINING PROTEIN"/>
    <property type="match status" value="1"/>
</dbReference>
<dbReference type="SUPFAM" id="SSF56112">
    <property type="entry name" value="Protein kinase-like (PK-like)"/>
    <property type="match status" value="1"/>
</dbReference>
<reference evidence="2 3" key="1">
    <citation type="submission" date="2015-01" db="EMBL/GenBank/DDBJ databases">
        <title>The Genome Sequence of Capronia semiimmersa CBS27337.</title>
        <authorList>
            <consortium name="The Broad Institute Genomics Platform"/>
            <person name="Cuomo C."/>
            <person name="de Hoog S."/>
            <person name="Gorbushina A."/>
            <person name="Stielow B."/>
            <person name="Teixiera M."/>
            <person name="Abouelleil A."/>
            <person name="Chapman S.B."/>
            <person name="Priest M."/>
            <person name="Young S.K."/>
            <person name="Wortman J."/>
            <person name="Nusbaum C."/>
            <person name="Birren B."/>
        </authorList>
    </citation>
    <scope>NUCLEOTIDE SEQUENCE [LARGE SCALE GENOMIC DNA]</scope>
    <source>
        <strain evidence="2 3">CBS 27337</strain>
    </source>
</reference>